<evidence type="ECO:0000313" key="1">
    <source>
        <dbReference type="Proteomes" id="UP000046395"/>
    </source>
</evidence>
<reference evidence="1" key="1">
    <citation type="submission" date="2014-03" db="EMBL/GenBank/DDBJ databases">
        <title>The whipworm genome and dual-species transcriptomics of an intimate host-pathogen interaction.</title>
        <authorList>
            <person name="Foth B.J."/>
            <person name="Tsai I.J."/>
            <person name="Reid A.J."/>
            <person name="Bancroft A.J."/>
            <person name="Nichol S."/>
            <person name="Tracey A."/>
            <person name="Holroyd N."/>
            <person name="Cotton J.A."/>
            <person name="Stanley E.J."/>
            <person name="Zarowiecki M."/>
            <person name="Liu J.Z."/>
            <person name="Huckvale T."/>
            <person name="Cooper P.J."/>
            <person name="Grencis R.K."/>
            <person name="Berriman M."/>
        </authorList>
    </citation>
    <scope>NUCLEOTIDE SEQUENCE [LARGE SCALE GENOMIC DNA]</scope>
    <source>
        <strain evidence="1">Edinburgh</strain>
    </source>
</reference>
<name>A0A5S6Q190_TRIMR</name>
<dbReference type="WBParaSite" id="TMUE_0000000727.1">
    <property type="protein sequence ID" value="TMUE_0000000727.1"/>
    <property type="gene ID" value="WBGene00296652"/>
</dbReference>
<protein>
    <submittedName>
        <fullName evidence="2 3">Zinc finger PHD-type domain-containing protein</fullName>
    </submittedName>
</protein>
<evidence type="ECO:0000313" key="3">
    <source>
        <dbReference type="WBParaSite" id="TMUE_3000014969.1"/>
    </source>
</evidence>
<dbReference type="Proteomes" id="UP000046395">
    <property type="component" value="Unassembled WGS sequence"/>
</dbReference>
<proteinExistence type="predicted"/>
<keyword evidence="1" id="KW-1185">Reference proteome</keyword>
<dbReference type="WBParaSite" id="TMUE_3000014969.1">
    <property type="protein sequence ID" value="TMUE_3000014969.1"/>
    <property type="gene ID" value="WBGene00302961"/>
</dbReference>
<dbReference type="AlphaFoldDB" id="A0A5S6Q190"/>
<evidence type="ECO:0000313" key="2">
    <source>
        <dbReference type="WBParaSite" id="TMUE_0000000727.1"/>
    </source>
</evidence>
<accession>A0A5S6Q190</accession>
<reference evidence="2 3" key="2">
    <citation type="submission" date="2019-12" db="UniProtKB">
        <authorList>
            <consortium name="WormBaseParasite"/>
        </authorList>
    </citation>
    <scope>IDENTIFICATION</scope>
</reference>
<dbReference type="STRING" id="70415.A0A5S6Q190"/>
<sequence length="125" mass="14002">MLFCISCNTFQHSVCFGKAINEYNTAVQEGSVCLQCAVENSQAICHDPSMVNLAADQVKAQCLYRQCLYFLLKSKSIFVSKTTLRLQLNIGYTELHTLCTSLIKDRQENISTKASRGCLGKHDTR</sequence>
<organism evidence="1 2">
    <name type="scientific">Trichuris muris</name>
    <name type="common">Mouse whipworm</name>
    <dbReference type="NCBI Taxonomy" id="70415"/>
    <lineage>
        <taxon>Eukaryota</taxon>
        <taxon>Metazoa</taxon>
        <taxon>Ecdysozoa</taxon>
        <taxon>Nematoda</taxon>
        <taxon>Enoplea</taxon>
        <taxon>Dorylaimia</taxon>
        <taxon>Trichinellida</taxon>
        <taxon>Trichuridae</taxon>
        <taxon>Trichuris</taxon>
    </lineage>
</organism>